<dbReference type="InterPro" id="IPR027417">
    <property type="entry name" value="P-loop_NTPase"/>
</dbReference>
<evidence type="ECO:0000256" key="1">
    <source>
        <dbReference type="ARBA" id="ARBA00022741"/>
    </source>
</evidence>
<accession>A0AAP0N5R7</accession>
<dbReference type="PROSITE" id="PS51195">
    <property type="entry name" value="Q_MOTIF"/>
    <property type="match status" value="1"/>
</dbReference>
<evidence type="ECO:0000259" key="6">
    <source>
        <dbReference type="PROSITE" id="PS51195"/>
    </source>
</evidence>
<dbReference type="GO" id="GO:0005524">
    <property type="term" value="F:ATP binding"/>
    <property type="evidence" value="ECO:0007669"/>
    <property type="project" value="UniProtKB-KW"/>
</dbReference>
<comment type="caution">
    <text evidence="7">The sequence shown here is derived from an EMBL/GenBank/DDBJ whole genome shotgun (WGS) entry which is preliminary data.</text>
</comment>
<keyword evidence="4" id="KW-0067">ATP-binding</keyword>
<evidence type="ECO:0000313" key="7">
    <source>
        <dbReference type="EMBL" id="KAK9267055.1"/>
    </source>
</evidence>
<organism evidence="7 8">
    <name type="scientific">Liquidambar formosana</name>
    <name type="common">Formosan gum</name>
    <dbReference type="NCBI Taxonomy" id="63359"/>
    <lineage>
        <taxon>Eukaryota</taxon>
        <taxon>Viridiplantae</taxon>
        <taxon>Streptophyta</taxon>
        <taxon>Embryophyta</taxon>
        <taxon>Tracheophyta</taxon>
        <taxon>Spermatophyta</taxon>
        <taxon>Magnoliopsida</taxon>
        <taxon>eudicotyledons</taxon>
        <taxon>Gunneridae</taxon>
        <taxon>Pentapetalae</taxon>
        <taxon>Saxifragales</taxon>
        <taxon>Altingiaceae</taxon>
        <taxon>Liquidambar</taxon>
    </lineage>
</organism>
<keyword evidence="3" id="KW-0347">Helicase</keyword>
<feature type="short sequence motif" description="Q motif" evidence="5">
    <location>
        <begin position="43"/>
        <end position="69"/>
    </location>
</feature>
<dbReference type="SUPFAM" id="SSF52540">
    <property type="entry name" value="P-loop containing nucleoside triphosphate hydrolases"/>
    <property type="match status" value="1"/>
</dbReference>
<dbReference type="GO" id="GO:0003724">
    <property type="term" value="F:RNA helicase activity"/>
    <property type="evidence" value="ECO:0007669"/>
    <property type="project" value="InterPro"/>
</dbReference>
<evidence type="ECO:0000256" key="2">
    <source>
        <dbReference type="ARBA" id="ARBA00022801"/>
    </source>
</evidence>
<dbReference type="AlphaFoldDB" id="A0AAP0N5R7"/>
<dbReference type="GO" id="GO:0016787">
    <property type="term" value="F:hydrolase activity"/>
    <property type="evidence" value="ECO:0007669"/>
    <property type="project" value="UniProtKB-KW"/>
</dbReference>
<feature type="domain" description="DEAD-box RNA helicase Q" evidence="6">
    <location>
        <begin position="43"/>
        <end position="69"/>
    </location>
</feature>
<protein>
    <recommendedName>
        <fullName evidence="6">DEAD-box RNA helicase Q domain-containing protein</fullName>
    </recommendedName>
</protein>
<evidence type="ECO:0000256" key="3">
    <source>
        <dbReference type="ARBA" id="ARBA00022806"/>
    </source>
</evidence>
<evidence type="ECO:0000313" key="8">
    <source>
        <dbReference type="Proteomes" id="UP001415857"/>
    </source>
</evidence>
<keyword evidence="2" id="KW-0378">Hydrolase</keyword>
<evidence type="ECO:0000256" key="4">
    <source>
        <dbReference type="ARBA" id="ARBA00022840"/>
    </source>
</evidence>
<dbReference type="InterPro" id="IPR014014">
    <property type="entry name" value="RNA_helicase_DEAD_Q_motif"/>
</dbReference>
<sequence length="136" mass="14403">MISSILLINLINSKAESASNGVDGAEVVVSGKNAEESKYVALESFAESRLPEKVLECCKNFSKPSPIQSRAWPFLLDGRDFIGIAATGSDVLCNDGKPCDVKSICLYGGTSKGPQISSLKSGVVRHSIPPFLLDDG</sequence>
<name>A0AAP0N5R7_LIQFO</name>
<dbReference type="Gene3D" id="3.40.50.300">
    <property type="entry name" value="P-loop containing nucleotide triphosphate hydrolases"/>
    <property type="match status" value="1"/>
</dbReference>
<dbReference type="Proteomes" id="UP001415857">
    <property type="component" value="Unassembled WGS sequence"/>
</dbReference>
<evidence type="ECO:0000256" key="5">
    <source>
        <dbReference type="PROSITE-ProRule" id="PRU00552"/>
    </source>
</evidence>
<gene>
    <name evidence="7" type="ORF">L1049_003603</name>
</gene>
<dbReference type="EMBL" id="JBBPBK010000026">
    <property type="protein sequence ID" value="KAK9267055.1"/>
    <property type="molecule type" value="Genomic_DNA"/>
</dbReference>
<keyword evidence="8" id="KW-1185">Reference proteome</keyword>
<keyword evidence="1" id="KW-0547">Nucleotide-binding</keyword>
<proteinExistence type="predicted"/>
<reference evidence="7 8" key="1">
    <citation type="journal article" date="2024" name="Plant J.">
        <title>Genome sequences and population genomics reveal climatic adaptation and genomic divergence between two closely related sweetgum species.</title>
        <authorList>
            <person name="Xu W.Q."/>
            <person name="Ren C.Q."/>
            <person name="Zhang X.Y."/>
            <person name="Comes H.P."/>
            <person name="Liu X.H."/>
            <person name="Li Y.G."/>
            <person name="Kettle C.J."/>
            <person name="Jalonen R."/>
            <person name="Gaisberger H."/>
            <person name="Ma Y.Z."/>
            <person name="Qiu Y.X."/>
        </authorList>
    </citation>
    <scope>NUCLEOTIDE SEQUENCE [LARGE SCALE GENOMIC DNA]</scope>
    <source>
        <strain evidence="7">Hangzhou</strain>
    </source>
</reference>